<gene>
    <name evidence="5" type="ORF">AVDCRST_MAG14-1713</name>
</gene>
<dbReference type="InterPro" id="IPR042003">
    <property type="entry name" value="Sortase_E"/>
</dbReference>
<keyword evidence="1" id="KW-0378">Hydrolase</keyword>
<dbReference type="NCBIfam" id="TIGR01076">
    <property type="entry name" value="sortase_fam"/>
    <property type="match status" value="1"/>
</dbReference>
<reference evidence="5" key="1">
    <citation type="submission" date="2020-02" db="EMBL/GenBank/DDBJ databases">
        <authorList>
            <person name="Meier V. D."/>
        </authorList>
    </citation>
    <scope>NUCLEOTIDE SEQUENCE</scope>
    <source>
        <strain evidence="5">AVDCRST_MAG14</strain>
    </source>
</reference>
<keyword evidence="4" id="KW-1133">Transmembrane helix</keyword>
<feature type="active site" description="Proton donor/acceptor" evidence="2">
    <location>
        <position position="160"/>
    </location>
</feature>
<evidence type="ECO:0000256" key="2">
    <source>
        <dbReference type="PIRSR" id="PIRSR605754-1"/>
    </source>
</evidence>
<dbReference type="SUPFAM" id="SSF63817">
    <property type="entry name" value="Sortase"/>
    <property type="match status" value="1"/>
</dbReference>
<proteinExistence type="predicted"/>
<dbReference type="Pfam" id="PF04203">
    <property type="entry name" value="Sortase"/>
    <property type="match status" value="1"/>
</dbReference>
<evidence type="ECO:0000256" key="1">
    <source>
        <dbReference type="ARBA" id="ARBA00022801"/>
    </source>
</evidence>
<dbReference type="InterPro" id="IPR023365">
    <property type="entry name" value="Sortase_dom-sf"/>
</dbReference>
<feature type="active site" description="Acyl-thioester intermediate" evidence="2">
    <location>
        <position position="227"/>
    </location>
</feature>
<dbReference type="Gene3D" id="2.40.260.10">
    <property type="entry name" value="Sortase"/>
    <property type="match status" value="1"/>
</dbReference>
<keyword evidence="4" id="KW-0472">Membrane</keyword>
<accession>A0A6J4QVU9</accession>
<feature type="compositionally biased region" description="Acidic residues" evidence="3">
    <location>
        <begin position="72"/>
        <end position="100"/>
    </location>
</feature>
<dbReference type="InterPro" id="IPR005754">
    <property type="entry name" value="Sortase"/>
</dbReference>
<dbReference type="EMBL" id="CADCVG010000073">
    <property type="protein sequence ID" value="CAA9456579.1"/>
    <property type="molecule type" value="Genomic_DNA"/>
</dbReference>
<name>A0A6J4QVU9_9ACTN</name>
<feature type="transmembrane region" description="Helical" evidence="4">
    <location>
        <begin position="27"/>
        <end position="47"/>
    </location>
</feature>
<evidence type="ECO:0000313" key="5">
    <source>
        <dbReference type="EMBL" id="CAA9456579.1"/>
    </source>
</evidence>
<organism evidence="5">
    <name type="scientific">uncultured Rubrobacteraceae bacterium</name>
    <dbReference type="NCBI Taxonomy" id="349277"/>
    <lineage>
        <taxon>Bacteria</taxon>
        <taxon>Bacillati</taxon>
        <taxon>Actinomycetota</taxon>
        <taxon>Rubrobacteria</taxon>
        <taxon>Rubrobacterales</taxon>
        <taxon>Rubrobacteraceae</taxon>
        <taxon>environmental samples</taxon>
    </lineage>
</organism>
<dbReference type="AlphaFoldDB" id="A0A6J4QVU9"/>
<feature type="region of interest" description="Disordered" evidence="3">
    <location>
        <begin position="68"/>
        <end position="108"/>
    </location>
</feature>
<dbReference type="GO" id="GO:0016787">
    <property type="term" value="F:hydrolase activity"/>
    <property type="evidence" value="ECO:0007669"/>
    <property type="project" value="UniProtKB-KW"/>
</dbReference>
<protein>
    <recommendedName>
        <fullName evidence="6">Sortase (Surface protein transpeptidase)</fullName>
    </recommendedName>
</protein>
<evidence type="ECO:0000256" key="3">
    <source>
        <dbReference type="SAM" id="MobiDB-lite"/>
    </source>
</evidence>
<evidence type="ECO:0000256" key="4">
    <source>
        <dbReference type="SAM" id="Phobius"/>
    </source>
</evidence>
<evidence type="ECO:0008006" key="6">
    <source>
        <dbReference type="Google" id="ProtNLM"/>
    </source>
</evidence>
<dbReference type="CDD" id="cd05830">
    <property type="entry name" value="Sortase_E"/>
    <property type="match status" value="1"/>
</dbReference>
<keyword evidence="4" id="KW-0812">Transmembrane</keyword>
<sequence length="258" mass="28237">MPLLDKQRRVIDTKRPDYAVFRKRRRVGLFTFVLLLVMLLGGGAYLFSSGSAEEVSQQEPLVQAEAPAVVEAPEEEAAPEEAPPEEETTPSAAAEEEEAEPAVPVPQDPTLFLTVPKLGVFGHTVRNDASEPALDAGAIKVPSTGFPWEEEDTNTYIAGHRVGWPGTESYYQLYELPLMQEGDMVYLADTNGTVYEYRVFAKFAVSPSQTEVTRPVPGKDVVSLQTCTESLTDWWTMGPGLYGGGPESGRLVVQAERV</sequence>